<keyword evidence="5" id="KW-1185">Reference proteome</keyword>
<keyword evidence="1" id="KW-0862">Zinc</keyword>
<evidence type="ECO:0000256" key="1">
    <source>
        <dbReference type="PROSITE-ProRule" id="PRU00024"/>
    </source>
</evidence>
<dbReference type="InterPro" id="IPR000315">
    <property type="entry name" value="Znf_B-box"/>
</dbReference>
<protein>
    <recommendedName>
        <fullName evidence="3">B box-type domain-containing protein</fullName>
    </recommendedName>
</protein>
<dbReference type="PANTHER" id="PTHR25462">
    <property type="entry name" value="BONUS, ISOFORM C-RELATED"/>
    <property type="match status" value="1"/>
</dbReference>
<feature type="coiled-coil region" evidence="2">
    <location>
        <begin position="227"/>
        <end position="285"/>
    </location>
</feature>
<keyword evidence="1" id="KW-0863">Zinc-finger</keyword>
<reference evidence="4" key="2">
    <citation type="submission" date="2020-11" db="EMBL/GenBank/DDBJ databases">
        <authorList>
            <person name="McCartney M.A."/>
            <person name="Auch B."/>
            <person name="Kono T."/>
            <person name="Mallez S."/>
            <person name="Becker A."/>
            <person name="Gohl D.M."/>
            <person name="Silverstein K.A.T."/>
            <person name="Koren S."/>
            <person name="Bechman K.B."/>
            <person name="Herman A."/>
            <person name="Abrahante J.E."/>
            <person name="Garbe J."/>
        </authorList>
    </citation>
    <scope>NUCLEOTIDE SEQUENCE</scope>
    <source>
        <strain evidence="4">Duluth1</strain>
        <tissue evidence="4">Whole animal</tissue>
    </source>
</reference>
<dbReference type="PROSITE" id="PS50119">
    <property type="entry name" value="ZF_BBOX"/>
    <property type="match status" value="2"/>
</dbReference>
<evidence type="ECO:0000313" key="5">
    <source>
        <dbReference type="Proteomes" id="UP000828390"/>
    </source>
</evidence>
<sequence>MTSSSHVCGPCQEYNKVAVVYCSICEKTLCEECKEEHGSVIILKTHMLRDIKELPPIEITELLKSLIVCPNHDNEEVVYLCKDHKVTCCNKCVIADHRKCDEVCVLADIRPNSNAEGAGLKNILHDLNKKGHLLINHETTHKELLKETELRANRALQNIKETIMNAYNNLERDVLVSIAKKKERILINMDRQTACLQKFLIEVQSQTHQLEQVEKFGSNVHAILMERKLQQAEVVHLQEVAQDLEKTRSKTGFSCIESGSLEKSIKELNNALHIYDAECDETAEKGSDAYIDIDRLVQFKETFRKTLMSMQFRKHGFCKEAVNEFGLIDKNFCIAGDEGGVVLLFHDAETCFVAKAECQYKPWSFSKTEPNEIVVYMPDFNIIDCEDIKPVRFRFVKKDFK</sequence>
<feature type="coiled-coil region" evidence="2">
    <location>
        <begin position="145"/>
        <end position="173"/>
    </location>
</feature>
<dbReference type="Gene3D" id="3.30.160.60">
    <property type="entry name" value="Classic Zinc Finger"/>
    <property type="match status" value="1"/>
</dbReference>
<comment type="caution">
    <text evidence="4">The sequence shown here is derived from an EMBL/GenBank/DDBJ whole genome shotgun (WGS) entry which is preliminary data.</text>
</comment>
<dbReference type="GO" id="GO:0008270">
    <property type="term" value="F:zinc ion binding"/>
    <property type="evidence" value="ECO:0007669"/>
    <property type="project" value="UniProtKB-KW"/>
</dbReference>
<keyword evidence="1" id="KW-0479">Metal-binding</keyword>
<dbReference type="PANTHER" id="PTHR25462:SF296">
    <property type="entry name" value="MEIOTIC P26, ISOFORM F"/>
    <property type="match status" value="1"/>
</dbReference>
<dbReference type="Proteomes" id="UP000828390">
    <property type="component" value="Unassembled WGS sequence"/>
</dbReference>
<reference evidence="4" key="1">
    <citation type="journal article" date="2019" name="bioRxiv">
        <title>The Genome of the Zebra Mussel, Dreissena polymorpha: A Resource for Invasive Species Research.</title>
        <authorList>
            <person name="McCartney M.A."/>
            <person name="Auch B."/>
            <person name="Kono T."/>
            <person name="Mallez S."/>
            <person name="Zhang Y."/>
            <person name="Obille A."/>
            <person name="Becker A."/>
            <person name="Abrahante J.E."/>
            <person name="Garbe J."/>
            <person name="Badalamenti J.P."/>
            <person name="Herman A."/>
            <person name="Mangelson H."/>
            <person name="Liachko I."/>
            <person name="Sullivan S."/>
            <person name="Sone E.D."/>
            <person name="Koren S."/>
            <person name="Silverstein K.A.T."/>
            <person name="Beckman K.B."/>
            <person name="Gohl D.M."/>
        </authorList>
    </citation>
    <scope>NUCLEOTIDE SEQUENCE</scope>
    <source>
        <strain evidence="4">Duluth1</strain>
        <tissue evidence="4">Whole animal</tissue>
    </source>
</reference>
<proteinExistence type="predicted"/>
<evidence type="ECO:0000259" key="3">
    <source>
        <dbReference type="PROSITE" id="PS50119"/>
    </source>
</evidence>
<feature type="domain" description="B box-type" evidence="3">
    <location>
        <begin position="3"/>
        <end position="51"/>
    </location>
</feature>
<accession>A0A9D4RT44</accession>
<evidence type="ECO:0000256" key="2">
    <source>
        <dbReference type="SAM" id="Coils"/>
    </source>
</evidence>
<name>A0A9D4RT44_DREPO</name>
<dbReference type="EMBL" id="JAIWYP010000001">
    <property type="protein sequence ID" value="KAH3877800.1"/>
    <property type="molecule type" value="Genomic_DNA"/>
</dbReference>
<keyword evidence="2" id="KW-0175">Coiled coil</keyword>
<feature type="domain" description="B box-type" evidence="3">
    <location>
        <begin position="64"/>
        <end position="98"/>
    </location>
</feature>
<evidence type="ECO:0000313" key="4">
    <source>
        <dbReference type="EMBL" id="KAH3877800.1"/>
    </source>
</evidence>
<dbReference type="InterPro" id="IPR047153">
    <property type="entry name" value="TRIM45/56/19-like"/>
</dbReference>
<dbReference type="AlphaFoldDB" id="A0A9D4RT44"/>
<gene>
    <name evidence="4" type="ORF">DPMN_001678</name>
</gene>
<organism evidence="4 5">
    <name type="scientific">Dreissena polymorpha</name>
    <name type="common">Zebra mussel</name>
    <name type="synonym">Mytilus polymorpha</name>
    <dbReference type="NCBI Taxonomy" id="45954"/>
    <lineage>
        <taxon>Eukaryota</taxon>
        <taxon>Metazoa</taxon>
        <taxon>Spiralia</taxon>
        <taxon>Lophotrochozoa</taxon>
        <taxon>Mollusca</taxon>
        <taxon>Bivalvia</taxon>
        <taxon>Autobranchia</taxon>
        <taxon>Heteroconchia</taxon>
        <taxon>Euheterodonta</taxon>
        <taxon>Imparidentia</taxon>
        <taxon>Neoheterodontei</taxon>
        <taxon>Myida</taxon>
        <taxon>Dreissenoidea</taxon>
        <taxon>Dreissenidae</taxon>
        <taxon>Dreissena</taxon>
    </lineage>
</organism>